<sequence>MNISVSVPFSRTLSDIAKSVSRSFFRISAAFLLNNEATSDLFRRRQGPHLLPVLSPTASLPNSRSVSANPPVAIVF</sequence>
<proteinExistence type="predicted"/>
<dbReference type="EMBL" id="CP111026">
    <property type="protein sequence ID" value="WAR28825.1"/>
    <property type="molecule type" value="Genomic_DNA"/>
</dbReference>
<protein>
    <submittedName>
        <fullName evidence="1">Uncharacterized protein</fullName>
    </submittedName>
</protein>
<evidence type="ECO:0000313" key="1">
    <source>
        <dbReference type="EMBL" id="WAR28825.1"/>
    </source>
</evidence>
<gene>
    <name evidence="1" type="ORF">MAR_014529</name>
</gene>
<accession>A0ABY7G315</accession>
<keyword evidence="2" id="KW-1185">Reference proteome</keyword>
<name>A0ABY7G315_MYAAR</name>
<organism evidence="1 2">
    <name type="scientific">Mya arenaria</name>
    <name type="common">Soft-shell clam</name>
    <dbReference type="NCBI Taxonomy" id="6604"/>
    <lineage>
        <taxon>Eukaryota</taxon>
        <taxon>Metazoa</taxon>
        <taxon>Spiralia</taxon>
        <taxon>Lophotrochozoa</taxon>
        <taxon>Mollusca</taxon>
        <taxon>Bivalvia</taxon>
        <taxon>Autobranchia</taxon>
        <taxon>Heteroconchia</taxon>
        <taxon>Euheterodonta</taxon>
        <taxon>Imparidentia</taxon>
        <taxon>Neoheterodontei</taxon>
        <taxon>Myida</taxon>
        <taxon>Myoidea</taxon>
        <taxon>Myidae</taxon>
        <taxon>Mya</taxon>
    </lineage>
</organism>
<dbReference type="Proteomes" id="UP001164746">
    <property type="component" value="Chromosome 15"/>
</dbReference>
<evidence type="ECO:0000313" key="2">
    <source>
        <dbReference type="Proteomes" id="UP001164746"/>
    </source>
</evidence>
<reference evidence="1" key="1">
    <citation type="submission" date="2022-11" db="EMBL/GenBank/DDBJ databases">
        <title>Centuries of genome instability and evolution in soft-shell clam transmissible cancer (bioRxiv).</title>
        <authorList>
            <person name="Hart S.F.M."/>
            <person name="Yonemitsu M.A."/>
            <person name="Giersch R.M."/>
            <person name="Beal B.F."/>
            <person name="Arriagada G."/>
            <person name="Davis B.W."/>
            <person name="Ostrander E.A."/>
            <person name="Goff S.P."/>
            <person name="Metzger M.J."/>
        </authorList>
    </citation>
    <scope>NUCLEOTIDE SEQUENCE</scope>
    <source>
        <strain evidence="1">MELC-2E11</strain>
        <tissue evidence="1">Siphon/mantle</tissue>
    </source>
</reference>